<dbReference type="Pfam" id="PF13173">
    <property type="entry name" value="AAA_14"/>
    <property type="match status" value="1"/>
</dbReference>
<reference evidence="3" key="1">
    <citation type="submission" date="2018-06" db="EMBL/GenBank/DDBJ databases">
        <authorList>
            <person name="Zhirakovskaya E."/>
        </authorList>
    </citation>
    <scope>NUCLEOTIDE SEQUENCE</scope>
</reference>
<sequence length="434" mass="49000">MNVFKRKLAIELAKRLAESPNRIQIVGGPRQTGKTTLVRQACEDVYNSSGKVSLYRAVDNPVNTNELQTQGINNTVQTAVPNKPDIEWLVRQWEEARAVTRKEHAKAAQDGRKDTGYVLVLDEIQKIPNWSEAVKGLWDEDHVEKLNLHIVLLGSSPLLLQQGLSESLLGRYEKLESRHWSYVEMAEAFGFNYEEYIYFGGYPGAASFIRDELRWKDYLQNSLIDPYLIKDIMVMARIDKPVLLKNAFELSCEYSGQIFAYNKMLGQLTDAGNVTTLAHYISLLTDAGLVAGLQAYSGTKLRKRASKPKLNVMNTALMSCYSGYTFSQAKADRTYWGRVVESTVGAHLFNTASTNTKVYYWRDRGSEVDFVVKKNKQLLAIEVKSGNKRKPGNLNGLNKFSANYSKAKTLLIGADGLSIQEFLSYPIDYWLDDV</sequence>
<dbReference type="InterPro" id="IPR041682">
    <property type="entry name" value="AAA_14"/>
</dbReference>
<evidence type="ECO:0000313" key="3">
    <source>
        <dbReference type="EMBL" id="VAW50154.1"/>
    </source>
</evidence>
<dbReference type="AlphaFoldDB" id="A0A3B0X2S1"/>
<dbReference type="Gene3D" id="3.40.50.300">
    <property type="entry name" value="P-loop containing nucleotide triphosphate hydrolases"/>
    <property type="match status" value="1"/>
</dbReference>
<dbReference type="SUPFAM" id="SSF52540">
    <property type="entry name" value="P-loop containing nucleoside triphosphate hydrolases"/>
    <property type="match status" value="1"/>
</dbReference>
<evidence type="ECO:0000259" key="2">
    <source>
        <dbReference type="Pfam" id="PF13635"/>
    </source>
</evidence>
<proteinExistence type="predicted"/>
<dbReference type="InterPro" id="IPR027417">
    <property type="entry name" value="P-loop_NTPase"/>
</dbReference>
<dbReference type="InterPro" id="IPR011335">
    <property type="entry name" value="Restrct_endonuc-II-like"/>
</dbReference>
<name>A0A3B0X2S1_9ZZZZ</name>
<protein>
    <recommendedName>
        <fullName evidence="4">AAA family ATPase</fullName>
    </recommendedName>
</protein>
<dbReference type="PANTHER" id="PTHR43566">
    <property type="entry name" value="CONSERVED PROTEIN"/>
    <property type="match status" value="1"/>
</dbReference>
<feature type="domain" description="AAA" evidence="1">
    <location>
        <begin position="21"/>
        <end position="185"/>
    </location>
</feature>
<dbReference type="PANTHER" id="PTHR43566:SF1">
    <property type="entry name" value="AAA+ ATPASE DOMAIN-CONTAINING PROTEIN"/>
    <property type="match status" value="1"/>
</dbReference>
<evidence type="ECO:0000259" key="1">
    <source>
        <dbReference type="Pfam" id="PF13173"/>
    </source>
</evidence>
<evidence type="ECO:0008006" key="4">
    <source>
        <dbReference type="Google" id="ProtNLM"/>
    </source>
</evidence>
<organism evidence="3">
    <name type="scientific">hydrothermal vent metagenome</name>
    <dbReference type="NCBI Taxonomy" id="652676"/>
    <lineage>
        <taxon>unclassified sequences</taxon>
        <taxon>metagenomes</taxon>
        <taxon>ecological metagenomes</taxon>
    </lineage>
</organism>
<dbReference type="EMBL" id="UOFD01000006">
    <property type="protein sequence ID" value="VAW50154.1"/>
    <property type="molecule type" value="Genomic_DNA"/>
</dbReference>
<dbReference type="InterPro" id="IPR025420">
    <property type="entry name" value="DUF4143"/>
</dbReference>
<gene>
    <name evidence="3" type="ORF">MNBD_GAMMA06-1705</name>
</gene>
<accession>A0A3B0X2S1</accession>
<feature type="domain" description="DUF4143" evidence="2">
    <location>
        <begin position="230"/>
        <end position="386"/>
    </location>
</feature>
<dbReference type="Pfam" id="PF13635">
    <property type="entry name" value="DUF4143"/>
    <property type="match status" value="1"/>
</dbReference>
<dbReference type="SUPFAM" id="SSF52980">
    <property type="entry name" value="Restriction endonuclease-like"/>
    <property type="match status" value="1"/>
</dbReference>